<evidence type="ECO:0000313" key="3">
    <source>
        <dbReference type="Proteomes" id="UP001164286"/>
    </source>
</evidence>
<keyword evidence="3" id="KW-1185">Reference proteome</keyword>
<dbReference type="GO" id="GO:0005739">
    <property type="term" value="C:mitochondrion"/>
    <property type="evidence" value="ECO:0007669"/>
    <property type="project" value="TreeGrafter"/>
</dbReference>
<evidence type="ECO:0000313" key="2">
    <source>
        <dbReference type="EMBL" id="KAI9635144.1"/>
    </source>
</evidence>
<dbReference type="InterPro" id="IPR001763">
    <property type="entry name" value="Rhodanese-like_dom"/>
</dbReference>
<proteinExistence type="predicted"/>
<dbReference type="GeneID" id="77731832"/>
<dbReference type="Proteomes" id="UP001164286">
    <property type="component" value="Unassembled WGS sequence"/>
</dbReference>
<evidence type="ECO:0000259" key="1">
    <source>
        <dbReference type="PROSITE" id="PS50206"/>
    </source>
</evidence>
<dbReference type="EMBL" id="JAKWFO010000005">
    <property type="protein sequence ID" value="KAI9635144.1"/>
    <property type="molecule type" value="Genomic_DNA"/>
</dbReference>
<dbReference type="GO" id="GO:0004792">
    <property type="term" value="F:thiosulfate-cyanide sulfurtransferase activity"/>
    <property type="evidence" value="ECO:0007669"/>
    <property type="project" value="TreeGrafter"/>
</dbReference>
<sequence length="179" mass="19820">MSRVAARTLLSTGALTARSVRPASLPAFRAVLPPTSSPTSSLSLFRFKSTTTSSWAKNPVITYEELKPYTQQPTDDVLIVDVREPDEVALGSIPSAVSLPLSQLRDALDKNFGPGEFQKQFAFSKPLTSQNLIFFCRSGKRSATASEWAHEKGYNNVRNYQGSWLDWSKREKESGSDED</sequence>
<dbReference type="Gene3D" id="3.40.250.10">
    <property type="entry name" value="Rhodanese-like domain"/>
    <property type="match status" value="1"/>
</dbReference>
<dbReference type="SUPFAM" id="SSF52821">
    <property type="entry name" value="Rhodanese/Cell cycle control phosphatase"/>
    <property type="match status" value="1"/>
</dbReference>
<comment type="caution">
    <text evidence="2">The sequence shown here is derived from an EMBL/GenBank/DDBJ whole genome shotgun (WGS) entry which is preliminary data.</text>
</comment>
<reference evidence="2" key="1">
    <citation type="journal article" date="2022" name="G3 (Bethesda)">
        <title>High quality genome of the basidiomycete yeast Dioszegia hungarica PDD-24b-2 isolated from cloud water.</title>
        <authorList>
            <person name="Jarrige D."/>
            <person name="Haridas S."/>
            <person name="Bleykasten-Grosshans C."/>
            <person name="Joly M."/>
            <person name="Nadalig T."/>
            <person name="Sancelme M."/>
            <person name="Vuilleumier S."/>
            <person name="Grigoriev I.V."/>
            <person name="Amato P."/>
            <person name="Bringel F."/>
        </authorList>
    </citation>
    <scope>NUCLEOTIDE SEQUENCE</scope>
    <source>
        <strain evidence="2">PDD-24b-2</strain>
    </source>
</reference>
<dbReference type="AlphaFoldDB" id="A0AA38LUN7"/>
<dbReference type="PANTHER" id="PTHR44086:SF10">
    <property type="entry name" value="THIOSULFATE SULFURTRANSFERASE_RHODANESE-LIKE DOMAIN-CONTAINING PROTEIN 3"/>
    <property type="match status" value="1"/>
</dbReference>
<dbReference type="SMART" id="SM00450">
    <property type="entry name" value="RHOD"/>
    <property type="match status" value="1"/>
</dbReference>
<dbReference type="RefSeq" id="XP_052944921.1">
    <property type="nucleotide sequence ID" value="XM_053092627.1"/>
</dbReference>
<organism evidence="2 3">
    <name type="scientific">Dioszegia hungarica</name>
    <dbReference type="NCBI Taxonomy" id="4972"/>
    <lineage>
        <taxon>Eukaryota</taxon>
        <taxon>Fungi</taxon>
        <taxon>Dikarya</taxon>
        <taxon>Basidiomycota</taxon>
        <taxon>Agaricomycotina</taxon>
        <taxon>Tremellomycetes</taxon>
        <taxon>Tremellales</taxon>
        <taxon>Bulleribasidiaceae</taxon>
        <taxon>Dioszegia</taxon>
    </lineage>
</organism>
<name>A0AA38LUN7_9TREE</name>
<feature type="domain" description="Rhodanese" evidence="1">
    <location>
        <begin position="73"/>
        <end position="176"/>
    </location>
</feature>
<dbReference type="Pfam" id="PF00581">
    <property type="entry name" value="Rhodanese"/>
    <property type="match status" value="1"/>
</dbReference>
<protein>
    <submittedName>
        <fullName evidence="2">Endoplasmic reticulum protein</fullName>
    </submittedName>
</protein>
<accession>A0AA38LUN7</accession>
<dbReference type="PANTHER" id="PTHR44086">
    <property type="entry name" value="THIOSULFATE SULFURTRANSFERASE RDL2, MITOCHONDRIAL-RELATED"/>
    <property type="match status" value="1"/>
</dbReference>
<gene>
    <name evidence="2" type="ORF">MKK02DRAFT_43822</name>
</gene>
<dbReference type="PROSITE" id="PS50206">
    <property type="entry name" value="RHODANESE_3"/>
    <property type="match status" value="1"/>
</dbReference>
<dbReference type="InterPro" id="IPR036873">
    <property type="entry name" value="Rhodanese-like_dom_sf"/>
</dbReference>